<name>A0A4Q0XGD7_9FLAO</name>
<dbReference type="OrthoDB" id="705638at2"/>
<keyword evidence="3" id="KW-1185">Reference proteome</keyword>
<dbReference type="AlphaFoldDB" id="A0A4Q0XGD7"/>
<evidence type="ECO:0000313" key="2">
    <source>
        <dbReference type="EMBL" id="RXJ50146.1"/>
    </source>
</evidence>
<keyword evidence="1" id="KW-0812">Transmembrane</keyword>
<proteinExistence type="predicted"/>
<evidence type="ECO:0000256" key="1">
    <source>
        <dbReference type="SAM" id="Phobius"/>
    </source>
</evidence>
<dbReference type="Proteomes" id="UP000289792">
    <property type="component" value="Unassembled WGS sequence"/>
</dbReference>
<dbReference type="EMBL" id="SDDZ01000004">
    <property type="protein sequence ID" value="RXJ50146.1"/>
    <property type="molecule type" value="Genomic_DNA"/>
</dbReference>
<dbReference type="InterPro" id="IPR025348">
    <property type="entry name" value="DUF4252"/>
</dbReference>
<keyword evidence="1" id="KW-1133">Transmembrane helix</keyword>
<reference evidence="2 3" key="1">
    <citation type="submission" date="2019-01" db="EMBL/GenBank/DDBJ databases">
        <title>Genome sequence of the Antarctic species Gelidibacter gilvus ACAM 158(T).</title>
        <authorList>
            <person name="Bowman J.P."/>
        </authorList>
    </citation>
    <scope>NUCLEOTIDE SEQUENCE [LARGE SCALE GENOMIC DNA]</scope>
    <source>
        <strain evidence="2 3">IC158</strain>
    </source>
</reference>
<sequence length="208" mass="23232">MKKLINLRAYLQKKSDVSKKAVVVLALMIAPMVSFGQSFFNKYESMKGVTSGVISQKMFKMIATIDVDLEDPEAQGFLDMVKKIESIKVLSTGDDNISSSLAADTEKYISSSKLDELMRFKDGNQTVKFYVKEGRDENHVKELLMFISGLKELTKDTKVEINGEKREIETILVSIVGDVDLREISKITSKMNVPGGEHLEKAGKGKKQ</sequence>
<keyword evidence="1" id="KW-0472">Membrane</keyword>
<comment type="caution">
    <text evidence="2">The sequence shown here is derived from an EMBL/GenBank/DDBJ whole genome shotgun (WGS) entry which is preliminary data.</text>
</comment>
<organism evidence="2 3">
    <name type="scientific">Gelidibacter gilvus</name>
    <dbReference type="NCBI Taxonomy" id="59602"/>
    <lineage>
        <taxon>Bacteria</taxon>
        <taxon>Pseudomonadati</taxon>
        <taxon>Bacteroidota</taxon>
        <taxon>Flavobacteriia</taxon>
        <taxon>Flavobacteriales</taxon>
        <taxon>Flavobacteriaceae</taxon>
        <taxon>Gelidibacter</taxon>
    </lineage>
</organism>
<protein>
    <submittedName>
        <fullName evidence="2">DUF4252 domain-containing protein</fullName>
    </submittedName>
</protein>
<evidence type="ECO:0000313" key="3">
    <source>
        <dbReference type="Proteomes" id="UP000289792"/>
    </source>
</evidence>
<feature type="transmembrane region" description="Helical" evidence="1">
    <location>
        <begin position="21"/>
        <end position="40"/>
    </location>
</feature>
<dbReference type="Pfam" id="PF14060">
    <property type="entry name" value="DUF4252"/>
    <property type="match status" value="1"/>
</dbReference>
<accession>A0A4Q0XGD7</accession>
<dbReference type="RefSeq" id="WP_129017089.1">
    <property type="nucleotide sequence ID" value="NZ_SDDZ01000004.1"/>
</dbReference>
<gene>
    <name evidence="2" type="ORF">ESZ48_09170</name>
</gene>